<accession>A0ABS3KED7</accession>
<evidence type="ECO:0000313" key="3">
    <source>
        <dbReference type="Proteomes" id="UP001518990"/>
    </source>
</evidence>
<keyword evidence="3" id="KW-1185">Reference proteome</keyword>
<evidence type="ECO:0000313" key="1">
    <source>
        <dbReference type="EMBL" id="MBO1075814.1"/>
    </source>
</evidence>
<feature type="non-terminal residue" evidence="1">
    <location>
        <position position="1"/>
    </location>
</feature>
<proteinExistence type="predicted"/>
<evidence type="ECO:0000313" key="2">
    <source>
        <dbReference type="EMBL" id="MBO1076221.1"/>
    </source>
</evidence>
<gene>
    <name evidence="1" type="ORF">IAI60_14450</name>
    <name evidence="2" type="ORF">IAI60_16520</name>
</gene>
<sequence length="41" mass="4455">GAVLHAMLDLAAQPQHHNQLIIGIAASFAERYLSTELFHGL</sequence>
<name>A0ABS3KED7_9PROT</name>
<reference evidence="1 3" key="1">
    <citation type="submission" date="2020-09" db="EMBL/GenBank/DDBJ databases">
        <title>Roseomonas.</title>
        <authorList>
            <person name="Zhu W."/>
        </authorList>
    </citation>
    <scope>NUCLEOTIDE SEQUENCE [LARGE SCALE GENOMIC DNA]</scope>
    <source>
        <strain evidence="1 3">1311</strain>
    </source>
</reference>
<dbReference type="EMBL" id="JACTNF010000019">
    <property type="protein sequence ID" value="MBO1076221.1"/>
    <property type="molecule type" value="Genomic_DNA"/>
</dbReference>
<comment type="caution">
    <text evidence="1">The sequence shown here is derived from an EMBL/GenBank/DDBJ whole genome shotgun (WGS) entry which is preliminary data.</text>
</comment>
<protein>
    <submittedName>
        <fullName evidence="1">Cysteine synthase A</fullName>
    </submittedName>
</protein>
<organism evidence="1 3">
    <name type="scientific">Roseomonas marmotae</name>
    <dbReference type="NCBI Taxonomy" id="2768161"/>
    <lineage>
        <taxon>Bacteria</taxon>
        <taxon>Pseudomonadati</taxon>
        <taxon>Pseudomonadota</taxon>
        <taxon>Alphaproteobacteria</taxon>
        <taxon>Acetobacterales</taxon>
        <taxon>Roseomonadaceae</taxon>
        <taxon>Roseomonas</taxon>
    </lineage>
</organism>
<dbReference type="EMBL" id="JACTNF010000015">
    <property type="protein sequence ID" value="MBO1075814.1"/>
    <property type="molecule type" value="Genomic_DNA"/>
</dbReference>
<dbReference type="Proteomes" id="UP001518990">
    <property type="component" value="Unassembled WGS sequence"/>
</dbReference>